<accession>A0A6A5SJ74</accession>
<dbReference type="OrthoDB" id="4790878at2759"/>
<dbReference type="Proteomes" id="UP000800038">
    <property type="component" value="Unassembled WGS sequence"/>
</dbReference>
<dbReference type="AlphaFoldDB" id="A0A6A5SJ74"/>
<sequence>MAGKTVPTPTPRDFSHRPKARNRINWLAILPRELRDMIYKYALTEDGGLVATTMNKSNSPVRFRAVGTSEYKEQESNQLRYVCRHLYRETNGLGIHFNDLTFVTTWQYGRVTAYENFNRFVLECATKKLQQVKRAVIIDTATLPRTTAVVRKCCLPSLVEHFCSKHPDAKVVVRLCWETDLDNNTGLEIYMEYLSVLCCMLRGYSPLNSQNSAPSSFAKTLHKYIGTGYSENLRFTLTESFPEHAARLKLSDYTGEELEAMVEVARQMHENGI</sequence>
<reference evidence="1" key="1">
    <citation type="journal article" date="2020" name="Stud. Mycol.">
        <title>101 Dothideomycetes genomes: a test case for predicting lifestyles and emergence of pathogens.</title>
        <authorList>
            <person name="Haridas S."/>
            <person name="Albert R."/>
            <person name="Binder M."/>
            <person name="Bloem J."/>
            <person name="Labutti K."/>
            <person name="Salamov A."/>
            <person name="Andreopoulos B."/>
            <person name="Baker S."/>
            <person name="Barry K."/>
            <person name="Bills G."/>
            <person name="Bluhm B."/>
            <person name="Cannon C."/>
            <person name="Castanera R."/>
            <person name="Culley D."/>
            <person name="Daum C."/>
            <person name="Ezra D."/>
            <person name="Gonzalez J."/>
            <person name="Henrissat B."/>
            <person name="Kuo A."/>
            <person name="Liang C."/>
            <person name="Lipzen A."/>
            <person name="Lutzoni F."/>
            <person name="Magnuson J."/>
            <person name="Mondo S."/>
            <person name="Nolan M."/>
            <person name="Ohm R."/>
            <person name="Pangilinan J."/>
            <person name="Park H.-J."/>
            <person name="Ramirez L."/>
            <person name="Alfaro M."/>
            <person name="Sun H."/>
            <person name="Tritt A."/>
            <person name="Yoshinaga Y."/>
            <person name="Zwiers L.-H."/>
            <person name="Turgeon B."/>
            <person name="Goodwin S."/>
            <person name="Spatafora J."/>
            <person name="Crous P."/>
            <person name="Grigoriev I."/>
        </authorList>
    </citation>
    <scope>NUCLEOTIDE SEQUENCE</scope>
    <source>
        <strain evidence="1">CBS 161.51</strain>
    </source>
</reference>
<evidence type="ECO:0000313" key="1">
    <source>
        <dbReference type="EMBL" id="KAF1939882.1"/>
    </source>
</evidence>
<proteinExistence type="predicted"/>
<evidence type="ECO:0000313" key="2">
    <source>
        <dbReference type="Proteomes" id="UP000800038"/>
    </source>
</evidence>
<dbReference type="InterPro" id="IPR038883">
    <property type="entry name" value="AN11006-like"/>
</dbReference>
<dbReference type="EMBL" id="ML976073">
    <property type="protein sequence ID" value="KAF1939882.1"/>
    <property type="molecule type" value="Genomic_DNA"/>
</dbReference>
<name>A0A6A5SJ74_9PLEO</name>
<protein>
    <submittedName>
        <fullName evidence="1">Uncharacterized protein</fullName>
    </submittedName>
</protein>
<dbReference type="PANTHER" id="PTHR42085">
    <property type="entry name" value="F-BOX DOMAIN-CONTAINING PROTEIN"/>
    <property type="match status" value="1"/>
</dbReference>
<dbReference type="PANTHER" id="PTHR42085:SF1">
    <property type="entry name" value="F-BOX DOMAIN-CONTAINING PROTEIN"/>
    <property type="match status" value="1"/>
</dbReference>
<keyword evidence="2" id="KW-1185">Reference proteome</keyword>
<gene>
    <name evidence="1" type="ORF">EJ02DRAFT_436064</name>
</gene>
<organism evidence="1 2">
    <name type="scientific">Clathrospora elynae</name>
    <dbReference type="NCBI Taxonomy" id="706981"/>
    <lineage>
        <taxon>Eukaryota</taxon>
        <taxon>Fungi</taxon>
        <taxon>Dikarya</taxon>
        <taxon>Ascomycota</taxon>
        <taxon>Pezizomycotina</taxon>
        <taxon>Dothideomycetes</taxon>
        <taxon>Pleosporomycetidae</taxon>
        <taxon>Pleosporales</taxon>
        <taxon>Diademaceae</taxon>
        <taxon>Clathrospora</taxon>
    </lineage>
</organism>